<proteinExistence type="predicted"/>
<gene>
    <name evidence="1" type="ORF">J2S03_003215</name>
</gene>
<name>A0ABT9XMT3_9BACL</name>
<comment type="caution">
    <text evidence="1">The sequence shown here is derived from an EMBL/GenBank/DDBJ whole genome shotgun (WGS) entry which is preliminary data.</text>
</comment>
<sequence length="60" mass="7051">MKGRHWEVDSVCPKCEKTNHILIPEGETVVRVHCEHCTHGYEYTHVVTEYDVVEDETDEH</sequence>
<protein>
    <submittedName>
        <fullName evidence="1">Zn ribbon nucleic-acid-binding protein</fullName>
    </submittedName>
</protein>
<keyword evidence="2" id="KW-1185">Reference proteome</keyword>
<organism evidence="1 2">
    <name type="scientific">Alicyclobacillus cycloheptanicus</name>
    <dbReference type="NCBI Taxonomy" id="1457"/>
    <lineage>
        <taxon>Bacteria</taxon>
        <taxon>Bacillati</taxon>
        <taxon>Bacillota</taxon>
        <taxon>Bacilli</taxon>
        <taxon>Bacillales</taxon>
        <taxon>Alicyclobacillaceae</taxon>
        <taxon>Alicyclobacillus</taxon>
    </lineage>
</organism>
<evidence type="ECO:0000313" key="2">
    <source>
        <dbReference type="Proteomes" id="UP001232973"/>
    </source>
</evidence>
<reference evidence="1 2" key="1">
    <citation type="submission" date="2023-07" db="EMBL/GenBank/DDBJ databases">
        <title>Genomic Encyclopedia of Type Strains, Phase IV (KMG-IV): sequencing the most valuable type-strain genomes for metagenomic binning, comparative biology and taxonomic classification.</title>
        <authorList>
            <person name="Goeker M."/>
        </authorList>
    </citation>
    <scope>NUCLEOTIDE SEQUENCE [LARGE SCALE GENOMIC DNA]</scope>
    <source>
        <strain evidence="1 2">DSM 4006</strain>
    </source>
</reference>
<evidence type="ECO:0000313" key="1">
    <source>
        <dbReference type="EMBL" id="MDQ0191344.1"/>
    </source>
</evidence>
<dbReference type="RefSeq" id="WP_274455483.1">
    <property type="nucleotide sequence ID" value="NZ_CP067097.1"/>
</dbReference>
<dbReference type="Proteomes" id="UP001232973">
    <property type="component" value="Unassembled WGS sequence"/>
</dbReference>
<dbReference type="EMBL" id="JAUSTP010000038">
    <property type="protein sequence ID" value="MDQ0191344.1"/>
    <property type="molecule type" value="Genomic_DNA"/>
</dbReference>
<accession>A0ABT9XMT3</accession>